<sequence length="133" mass="15293">MKVFFIIFIVMFSVNVYAEVKTIDCSVNTMVEFGISGAYIKHIKQEQGEDAFYTIADDQNNYSSNALSYAEQNKIKMIYVNLYEIDTVVFKNAKQELKVPTEGNDWTIWLCGKGKEPKKSMIIDAVENAQKYF</sequence>
<name>V2Q7K7_9BACT</name>
<gene>
    <name evidence="1" type="ORF">N508_002145</name>
</gene>
<dbReference type="AlphaFoldDB" id="V2Q7K7"/>
<dbReference type="Proteomes" id="UP000017429">
    <property type="component" value="Chromosome"/>
</dbReference>
<evidence type="ECO:0000313" key="2">
    <source>
        <dbReference type="Proteomes" id="UP000017429"/>
    </source>
</evidence>
<evidence type="ECO:0000313" key="1">
    <source>
        <dbReference type="EMBL" id="USF25050.1"/>
    </source>
</evidence>
<proteinExistence type="predicted"/>
<reference evidence="1" key="1">
    <citation type="journal article" date="2014" name="Genome Announc.">
        <title>Draft genome sequences of the altered schaedler flora, a defined bacterial community from gnotobiotic mice.</title>
        <authorList>
            <person name="Wannemuehler M.J."/>
            <person name="Overstreet A.M."/>
            <person name="Ward D.V."/>
            <person name="Phillips G.J."/>
        </authorList>
    </citation>
    <scope>NUCLEOTIDE SEQUENCE</scope>
    <source>
        <strain evidence="1">ASF457</strain>
    </source>
</reference>
<reference evidence="1" key="2">
    <citation type="submission" date="2022-05" db="EMBL/GenBank/DDBJ databases">
        <authorList>
            <person name="Proctor A.L."/>
            <person name="Phillips G.J."/>
            <person name="Wannemuehler M.J."/>
        </authorList>
    </citation>
    <scope>NUCLEOTIDE SEQUENCE</scope>
    <source>
        <strain evidence="1">ASF457</strain>
    </source>
</reference>
<dbReference type="EMBL" id="CP097562">
    <property type="protein sequence ID" value="USF25050.1"/>
    <property type="molecule type" value="Genomic_DNA"/>
</dbReference>
<dbReference type="RefSeq" id="WP_023275692.1">
    <property type="nucleotide sequence ID" value="NZ_CP097562.1"/>
</dbReference>
<protein>
    <submittedName>
        <fullName evidence="1">Uncharacterized protein</fullName>
    </submittedName>
</protein>
<reference evidence="1" key="3">
    <citation type="submission" date="2022-06" db="EMBL/GenBank/DDBJ databases">
        <title>Resources to Facilitate Use of the Altered Schaedler Flora (ASF) Mouse Model to Study Microbiome Function.</title>
        <authorList>
            <person name="Proctor A."/>
            <person name="Parvinroo S."/>
            <person name="Richie T."/>
            <person name="Jia X."/>
            <person name="Lee S.T.M."/>
            <person name="Karp P.D."/>
            <person name="Paley S."/>
            <person name="Kostic A.D."/>
            <person name="Pierre J.F."/>
            <person name="Wannemuehler M.J."/>
            <person name="Phillips G.J."/>
        </authorList>
    </citation>
    <scope>NUCLEOTIDE SEQUENCE</scope>
    <source>
        <strain evidence="1">ASF457</strain>
    </source>
</reference>
<accession>V2Q7K7</accession>
<dbReference type="OrthoDB" id="1377082at2"/>
<organism evidence="1 2">
    <name type="scientific">Mucispirillum schaedleri ASF457</name>
    <dbReference type="NCBI Taxonomy" id="1379858"/>
    <lineage>
        <taxon>Bacteria</taxon>
        <taxon>Pseudomonadati</taxon>
        <taxon>Deferribacterota</taxon>
        <taxon>Deferribacteres</taxon>
        <taxon>Deferribacterales</taxon>
        <taxon>Mucispirillaceae</taxon>
        <taxon>Mucispirillum</taxon>
    </lineage>
</organism>
<dbReference type="KEGG" id="msch:N508_002145"/>
<keyword evidence="2" id="KW-1185">Reference proteome</keyword>